<dbReference type="Proteomes" id="UP000182491">
    <property type="component" value="Unassembled WGS sequence"/>
</dbReference>
<proteinExistence type="predicted"/>
<dbReference type="AlphaFoldDB" id="A0A1I7JJP7"/>
<dbReference type="EMBL" id="FPCA01000003">
    <property type="protein sequence ID" value="SFU85402.1"/>
    <property type="molecule type" value="Genomic_DNA"/>
</dbReference>
<evidence type="ECO:0000313" key="1">
    <source>
        <dbReference type="EMBL" id="SFU85402.1"/>
    </source>
</evidence>
<name>A0A1I7JJP7_9BACT</name>
<dbReference type="Pfam" id="PF14092">
    <property type="entry name" value="DUF4270"/>
    <property type="match status" value="1"/>
</dbReference>
<evidence type="ECO:0008006" key="3">
    <source>
        <dbReference type="Google" id="ProtNLM"/>
    </source>
</evidence>
<reference evidence="2" key="1">
    <citation type="submission" date="2016-10" db="EMBL/GenBank/DDBJ databases">
        <authorList>
            <person name="Varghese N."/>
        </authorList>
    </citation>
    <scope>NUCLEOTIDE SEQUENCE [LARGE SCALE GENOMIC DNA]</scope>
    <source>
        <strain evidence="2">DSM 18820</strain>
    </source>
</reference>
<accession>A0A1I7JJP7</accession>
<keyword evidence="2" id="KW-1185">Reference proteome</keyword>
<dbReference type="InterPro" id="IPR025366">
    <property type="entry name" value="DUF4270"/>
</dbReference>
<organism evidence="1 2">
    <name type="scientific">Pontibacter akesuensis</name>
    <dbReference type="NCBI Taxonomy" id="388950"/>
    <lineage>
        <taxon>Bacteria</taxon>
        <taxon>Pseudomonadati</taxon>
        <taxon>Bacteroidota</taxon>
        <taxon>Cytophagia</taxon>
        <taxon>Cytophagales</taxon>
        <taxon>Hymenobacteraceae</taxon>
        <taxon>Pontibacter</taxon>
    </lineage>
</organism>
<evidence type="ECO:0000313" key="2">
    <source>
        <dbReference type="Proteomes" id="UP000182491"/>
    </source>
</evidence>
<dbReference type="STRING" id="388950.GCA_001611675_02114"/>
<gene>
    <name evidence="1" type="ORF">SAMN04487941_2951</name>
</gene>
<protein>
    <recommendedName>
        <fullName evidence="3">DUF4270 domain-containing protein</fullName>
    </recommendedName>
</protein>
<sequence length="488" mass="52910">MSVQPQDPEIFLTRLGDPFSRYYMLFAKKKSPSKYSLHYLFACLSALLVLSSCEDPNELGLALVEDNVQGNFIDTLTLDVSTVLLDSVATSGTSTLLVGKYNVPNAGTLMASTFFQVGLGATWTLAADATFESIELILPTSGYYYGDTAAALTVDVNEVTSTLRTRALSPVFPNEEPRSLFYQANAIYNNSKVAVAATPLATHTFTPRPLSKDTVIVSLADELGQQWLALRKADNASLTDNAAFLTYFRGLNIAPVQGNAVIGFSSTPVVRLNYSETVNGARVAKSHDFPLNNTSVQFNKITNDFAGSPLEGIKRGEELSAQASNGVSVAQGGSGLMIKVEIPHLNRLKEQLKPEFINQAVLIVEPLAGSQTAYPYPVPPSLALYRTNENNVPIMNVLADFGSTAREPQPLIANFIKSTTAGQNNRYEFIITEYIVDKLNDARIGTDNALFIAPPPSAVQNGVSRLVIGAQDKGTKNIRLKIYYTTIK</sequence>